<accession>A0A161S6A2</accession>
<protein>
    <submittedName>
        <fullName evidence="1">Uncharacterized protein</fullName>
    </submittedName>
</protein>
<gene>
    <name evidence="1" type="ORF">AV926_10135</name>
</gene>
<keyword evidence="2" id="KW-1185">Reference proteome</keyword>
<reference evidence="1 2" key="1">
    <citation type="submission" date="2016-01" db="EMBL/GenBank/DDBJ databases">
        <title>Whole genome sequencing of Myroides marinus L41.</title>
        <authorList>
            <person name="Hong K.W."/>
        </authorList>
    </citation>
    <scope>NUCLEOTIDE SEQUENCE [LARGE SCALE GENOMIC DNA]</scope>
    <source>
        <strain evidence="1 2">L41</strain>
    </source>
</reference>
<evidence type="ECO:0000313" key="2">
    <source>
        <dbReference type="Proteomes" id="UP000076630"/>
    </source>
</evidence>
<name>A0A161S6A2_9FLAO</name>
<evidence type="ECO:0000313" key="1">
    <source>
        <dbReference type="EMBL" id="KZE80479.1"/>
    </source>
</evidence>
<dbReference type="RefSeq" id="WP_038988046.1">
    <property type="nucleotide sequence ID" value="NZ_JWJO01000076.1"/>
</dbReference>
<dbReference type="OrthoDB" id="1453388at2"/>
<dbReference type="AlphaFoldDB" id="A0A161S6A2"/>
<proteinExistence type="predicted"/>
<sequence>MIIFKSDLQDHFARLNEKQESKNTTQQILSYLSQSIVTPIGFYGILENNQIDNILSIKKTLINLFVDIKLEVLNSVNYLTNDHLQDLNKLKILFQINENELLNYKTSEIQDIISKQIYSLENKEEIKSSEIKDNLNGLKKLLGIPTLNHNKTCIDTYPIIASTTEALI</sequence>
<comment type="caution">
    <text evidence="1">The sequence shown here is derived from an EMBL/GenBank/DDBJ whole genome shotgun (WGS) entry which is preliminary data.</text>
</comment>
<organism evidence="1 2">
    <name type="scientific">Myroides marinus</name>
    <dbReference type="NCBI Taxonomy" id="703342"/>
    <lineage>
        <taxon>Bacteria</taxon>
        <taxon>Pseudomonadati</taxon>
        <taxon>Bacteroidota</taxon>
        <taxon>Flavobacteriia</taxon>
        <taxon>Flavobacteriales</taxon>
        <taxon>Flavobacteriaceae</taxon>
        <taxon>Myroides</taxon>
    </lineage>
</organism>
<dbReference type="Proteomes" id="UP000076630">
    <property type="component" value="Unassembled WGS sequence"/>
</dbReference>
<dbReference type="EMBL" id="LQNU01000056">
    <property type="protein sequence ID" value="KZE80479.1"/>
    <property type="molecule type" value="Genomic_DNA"/>
</dbReference>